<protein>
    <submittedName>
        <fullName evidence="2">Uncharacterized protein</fullName>
    </submittedName>
</protein>
<evidence type="ECO:0000313" key="3">
    <source>
        <dbReference type="Proteomes" id="UP000887116"/>
    </source>
</evidence>
<sequence>MPRRSERIKKKVDKATNQSKLQKKVTEEEEFEFDIGSLSLADLIRLAEGYVDDESEETVLMTRREMNLYMKNKMEEHSKDPNINPFINLEKQSRILLKEVKLKEQQLIKAKKDYEVMYRNQLKFFRHMGIVPKVPTNSVGVSADFPLLPESLPPREFLKKGEEYFVGLPSCKILKPSTSGNSASEKCTNTEESKPKIKVECFDVPSD</sequence>
<proteinExistence type="predicted"/>
<dbReference type="EMBL" id="BMAO01013417">
    <property type="protein sequence ID" value="GFQ88761.1"/>
    <property type="molecule type" value="Genomic_DNA"/>
</dbReference>
<gene>
    <name evidence="2" type="primary">AVEN_4852_1</name>
    <name evidence="2" type="ORF">TNCT_650671</name>
</gene>
<comment type="caution">
    <text evidence="2">The sequence shown here is derived from an EMBL/GenBank/DDBJ whole genome shotgun (WGS) entry which is preliminary data.</text>
</comment>
<reference evidence="2" key="1">
    <citation type="submission" date="2020-07" db="EMBL/GenBank/DDBJ databases">
        <title>Multicomponent nature underlies the extraordinary mechanical properties of spider dragline silk.</title>
        <authorList>
            <person name="Kono N."/>
            <person name="Nakamura H."/>
            <person name="Mori M."/>
            <person name="Yoshida Y."/>
            <person name="Ohtoshi R."/>
            <person name="Malay A.D."/>
            <person name="Moran D.A.P."/>
            <person name="Tomita M."/>
            <person name="Numata K."/>
            <person name="Arakawa K."/>
        </authorList>
    </citation>
    <scope>NUCLEOTIDE SEQUENCE</scope>
</reference>
<dbReference type="Proteomes" id="UP000887116">
    <property type="component" value="Unassembled WGS sequence"/>
</dbReference>
<accession>A0A8X6KYC1</accession>
<dbReference type="AlphaFoldDB" id="A0A8X6KYC1"/>
<evidence type="ECO:0000313" key="2">
    <source>
        <dbReference type="EMBL" id="GFQ88761.1"/>
    </source>
</evidence>
<keyword evidence="3" id="KW-1185">Reference proteome</keyword>
<organism evidence="2 3">
    <name type="scientific">Trichonephila clavata</name>
    <name type="common">Joro spider</name>
    <name type="synonym">Nephila clavata</name>
    <dbReference type="NCBI Taxonomy" id="2740835"/>
    <lineage>
        <taxon>Eukaryota</taxon>
        <taxon>Metazoa</taxon>
        <taxon>Ecdysozoa</taxon>
        <taxon>Arthropoda</taxon>
        <taxon>Chelicerata</taxon>
        <taxon>Arachnida</taxon>
        <taxon>Araneae</taxon>
        <taxon>Araneomorphae</taxon>
        <taxon>Entelegynae</taxon>
        <taxon>Araneoidea</taxon>
        <taxon>Nephilidae</taxon>
        <taxon>Trichonephila</taxon>
    </lineage>
</organism>
<dbReference type="OrthoDB" id="6465650at2759"/>
<feature type="compositionally biased region" description="Basic residues" evidence="1">
    <location>
        <begin position="1"/>
        <end position="12"/>
    </location>
</feature>
<evidence type="ECO:0000256" key="1">
    <source>
        <dbReference type="SAM" id="MobiDB-lite"/>
    </source>
</evidence>
<name>A0A8X6KYC1_TRICU</name>
<feature type="region of interest" description="Disordered" evidence="1">
    <location>
        <begin position="1"/>
        <end position="23"/>
    </location>
</feature>